<protein>
    <submittedName>
        <fullName evidence="2">Uncharacterized protein</fullName>
    </submittedName>
</protein>
<feature type="chain" id="PRO_5037760186" evidence="1">
    <location>
        <begin position="25"/>
        <end position="591"/>
    </location>
</feature>
<organism evidence="2 3">
    <name type="scientific">Rhizophagus irregularis</name>
    <dbReference type="NCBI Taxonomy" id="588596"/>
    <lineage>
        <taxon>Eukaryota</taxon>
        <taxon>Fungi</taxon>
        <taxon>Fungi incertae sedis</taxon>
        <taxon>Mucoromycota</taxon>
        <taxon>Glomeromycotina</taxon>
        <taxon>Glomeromycetes</taxon>
        <taxon>Glomerales</taxon>
        <taxon>Glomeraceae</taxon>
        <taxon>Rhizophagus</taxon>
    </lineage>
</organism>
<comment type="caution">
    <text evidence="2">The sequence shown here is derived from an EMBL/GenBank/DDBJ whole genome shotgun (WGS) entry which is preliminary data.</text>
</comment>
<evidence type="ECO:0000313" key="2">
    <source>
        <dbReference type="EMBL" id="CAB5375758.1"/>
    </source>
</evidence>
<evidence type="ECO:0000313" key="3">
    <source>
        <dbReference type="Proteomes" id="UP000684084"/>
    </source>
</evidence>
<dbReference type="VEuPathDB" id="FungiDB:RhiirFUN_017377"/>
<reference evidence="2" key="1">
    <citation type="submission" date="2020-05" db="EMBL/GenBank/DDBJ databases">
        <authorList>
            <person name="Rincon C."/>
            <person name="Sanders R I."/>
            <person name="Robbins C."/>
            <person name="Chaturvedi A."/>
        </authorList>
    </citation>
    <scope>NUCLEOTIDE SEQUENCE</scope>
    <source>
        <strain evidence="2">CHB12</strain>
    </source>
</reference>
<proteinExistence type="predicted"/>
<dbReference type="Proteomes" id="UP000684084">
    <property type="component" value="Unassembled WGS sequence"/>
</dbReference>
<gene>
    <name evidence="2" type="ORF">CHRIB12_LOCUS14987</name>
</gene>
<dbReference type="PANTHER" id="PTHR37475">
    <property type="entry name" value="ZYGOTE-SPECIFIC CLASS V COPY B GENE PROTEIN"/>
    <property type="match status" value="1"/>
</dbReference>
<dbReference type="OrthoDB" id="2306579at2759"/>
<dbReference type="EMBL" id="CAGKOT010000035">
    <property type="protein sequence ID" value="CAB5375758.1"/>
    <property type="molecule type" value="Genomic_DNA"/>
</dbReference>
<dbReference type="AlphaFoldDB" id="A0A916EBU4"/>
<feature type="signal peptide" evidence="1">
    <location>
        <begin position="1"/>
        <end position="24"/>
    </location>
</feature>
<sequence length="591" mass="68241">MSKLSFIALFIIVIFAFQTTNVSAGPIAYAVCQTACNLGWVSCYASAGIVAGTVTGGLGAPFAAIACNVAQVYQSQCIRKGFYNVPLKVLKIGQLKYLIWHQKKVTLQLDDYDLMKLWMIDISEFKSDTIEEQIKKEVVEELDPFNYLSNYFSDQAAANKSIIIVQVPAITERYICGTEAYWKNVCKTYDWLKSLCQSSNKIATHKVFKGSKGRNGICKRFEKRKSKDRNLHPIPLLANGPDTGRSRLLQELPTLLREQAKNYTTDNELLKMINNQMYAINVTFGNDTPASDKDVCLYWSIVSVKYRLGKLYPFEEFRTAITPVIADAVLNIPVEENKTDGGLSYVDLSSKGILNLESAHNNDLFYVRMPYLWLWILISYNESFEFWEVMIDQKSHVLWQDSEDFNMRFWLYAFDFFQYWIKYNVNYKFVLPDADSIKYHELEYQYPYTVQQEHLSLGTVYKNCPNAPWDVFFFLENCLFAIRVKAKQPQVLNKSMINGDESMTEDALNNLQENCLVVHRANFKDFYGYIFSSRAEFSAANDKLDVNTAEDYELRTIKGIGNETAREIISKRPYVDEEDLYSQVKQNRWSR</sequence>
<dbReference type="VEuPathDB" id="FungiDB:RhiirFUN_017378"/>
<dbReference type="PANTHER" id="PTHR37475:SF1">
    <property type="entry name" value="ZYGOTE-SPECIFIC PROTEIN"/>
    <property type="match status" value="1"/>
</dbReference>
<evidence type="ECO:0000256" key="1">
    <source>
        <dbReference type="SAM" id="SignalP"/>
    </source>
</evidence>
<accession>A0A916EBU4</accession>
<keyword evidence="1" id="KW-0732">Signal</keyword>
<name>A0A916EBU4_9GLOM</name>